<dbReference type="EC" id="4.1.3.17" evidence="5"/>
<protein>
    <recommendedName>
        <fullName evidence="7">Putative 4-hydroxy-4-methyl-2-oxoglutarate aldolase</fullName>
        <ecNumber evidence="6">4.1.1.112</ecNumber>
        <ecNumber evidence="5">4.1.3.17</ecNumber>
    </recommendedName>
    <alternativeName>
        <fullName evidence="11">Oxaloacetate decarboxylase</fullName>
    </alternativeName>
    <alternativeName>
        <fullName evidence="9">Regulator of ribonuclease activity homolog</fullName>
    </alternativeName>
    <alternativeName>
        <fullName evidence="10">RraA-like protein</fullName>
    </alternativeName>
</protein>
<comment type="cofactor">
    <cofactor evidence="2">
        <name>a divalent metal cation</name>
        <dbReference type="ChEBI" id="CHEBI:60240"/>
    </cofactor>
</comment>
<dbReference type="EC" id="4.1.1.112" evidence="6"/>
<keyword evidence="14" id="KW-1185">Reference proteome</keyword>
<evidence type="ECO:0000256" key="3">
    <source>
        <dbReference type="ARBA" id="ARBA00008621"/>
    </source>
</evidence>
<dbReference type="EMBL" id="JBITGY010000006">
    <property type="protein sequence ID" value="MFI6500697.1"/>
    <property type="molecule type" value="Genomic_DNA"/>
</dbReference>
<comment type="catalytic activity">
    <reaction evidence="12">
        <text>oxaloacetate + H(+) = pyruvate + CO2</text>
        <dbReference type="Rhea" id="RHEA:15641"/>
        <dbReference type="ChEBI" id="CHEBI:15361"/>
        <dbReference type="ChEBI" id="CHEBI:15378"/>
        <dbReference type="ChEBI" id="CHEBI:16452"/>
        <dbReference type="ChEBI" id="CHEBI:16526"/>
        <dbReference type="EC" id="4.1.1.112"/>
    </reaction>
</comment>
<evidence type="ECO:0000256" key="7">
    <source>
        <dbReference type="ARBA" id="ARBA00016549"/>
    </source>
</evidence>
<comment type="subunit">
    <text evidence="4">Homotrimer.</text>
</comment>
<evidence type="ECO:0000256" key="4">
    <source>
        <dbReference type="ARBA" id="ARBA00011233"/>
    </source>
</evidence>
<organism evidence="13 14">
    <name type="scientific">Nonomuraea typhae</name>
    <dbReference type="NCBI Taxonomy" id="2603600"/>
    <lineage>
        <taxon>Bacteria</taxon>
        <taxon>Bacillati</taxon>
        <taxon>Actinomycetota</taxon>
        <taxon>Actinomycetes</taxon>
        <taxon>Streptosporangiales</taxon>
        <taxon>Streptosporangiaceae</taxon>
        <taxon>Nonomuraea</taxon>
    </lineage>
</organism>
<accession>A0ABW7YXN4</accession>
<dbReference type="Gene3D" id="3.50.30.40">
    <property type="entry name" value="Ribonuclease E inhibitor RraA/RraA-like"/>
    <property type="match status" value="1"/>
</dbReference>
<evidence type="ECO:0000256" key="10">
    <source>
        <dbReference type="ARBA" id="ARBA00030169"/>
    </source>
</evidence>
<evidence type="ECO:0000256" key="11">
    <source>
        <dbReference type="ARBA" id="ARBA00032305"/>
    </source>
</evidence>
<dbReference type="Pfam" id="PF03737">
    <property type="entry name" value="RraA-like"/>
    <property type="match status" value="1"/>
</dbReference>
<comment type="caution">
    <text evidence="13">The sequence shown here is derived from an EMBL/GenBank/DDBJ whole genome shotgun (WGS) entry which is preliminary data.</text>
</comment>
<name>A0ABW7YXN4_9ACTN</name>
<evidence type="ECO:0000256" key="6">
    <source>
        <dbReference type="ARBA" id="ARBA00012947"/>
    </source>
</evidence>
<evidence type="ECO:0000256" key="1">
    <source>
        <dbReference type="ARBA" id="ARBA00001342"/>
    </source>
</evidence>
<evidence type="ECO:0000313" key="14">
    <source>
        <dbReference type="Proteomes" id="UP001612741"/>
    </source>
</evidence>
<dbReference type="InterPro" id="IPR005493">
    <property type="entry name" value="RraA/RraA-like"/>
</dbReference>
<evidence type="ECO:0000256" key="8">
    <source>
        <dbReference type="ARBA" id="ARBA00025046"/>
    </source>
</evidence>
<comment type="function">
    <text evidence="8">Catalyzes the aldol cleavage of 4-hydroxy-4-methyl-2-oxoglutarate (HMG) into 2 molecules of pyruvate. Also contains a secondary oxaloacetate (OAA) decarboxylase activity due to the common pyruvate enolate transition state formed following C-C bond cleavage in the retro-aldol and decarboxylation reactions.</text>
</comment>
<evidence type="ECO:0000256" key="9">
    <source>
        <dbReference type="ARBA" id="ARBA00029596"/>
    </source>
</evidence>
<dbReference type="Proteomes" id="UP001612741">
    <property type="component" value="Unassembled WGS sequence"/>
</dbReference>
<dbReference type="CDD" id="cd16841">
    <property type="entry name" value="RraA_family"/>
    <property type="match status" value="1"/>
</dbReference>
<sequence length="218" mass="22792">MSQPSLRQLFPTVSSALAADALDHLNLTNQCLAPDVVPLSPSHTLLGRAFCLRAEPAREIRPAVPYQGLLHAMEHVQAGEIVVFGTGRSGAAGVWGELITTACRTRRVAGALTDGLIRDAAKLAGGPFPIFSRGTVPYDSKGRLDVVAYGEPVTLDGVPIRPGDVLVGDLDGVTVIPAEVTGRVAELVADKVAAEDAFRAAVAESGSLADAFRRYGVL</sequence>
<proteinExistence type="inferred from homology"/>
<comment type="similarity">
    <text evidence="3">Belongs to the class II aldolase/RraA-like family.</text>
</comment>
<gene>
    <name evidence="13" type="ORF">ACIBG2_25195</name>
</gene>
<evidence type="ECO:0000256" key="12">
    <source>
        <dbReference type="ARBA" id="ARBA00047973"/>
    </source>
</evidence>
<dbReference type="PANTHER" id="PTHR33254">
    <property type="entry name" value="4-HYDROXY-4-METHYL-2-OXOGLUTARATE ALDOLASE 3-RELATED"/>
    <property type="match status" value="1"/>
</dbReference>
<evidence type="ECO:0000313" key="13">
    <source>
        <dbReference type="EMBL" id="MFI6500697.1"/>
    </source>
</evidence>
<comment type="catalytic activity">
    <reaction evidence="1">
        <text>4-hydroxy-4-methyl-2-oxoglutarate = 2 pyruvate</text>
        <dbReference type="Rhea" id="RHEA:22748"/>
        <dbReference type="ChEBI" id="CHEBI:15361"/>
        <dbReference type="ChEBI" id="CHEBI:58276"/>
        <dbReference type="EC" id="4.1.3.17"/>
    </reaction>
</comment>
<evidence type="ECO:0000256" key="5">
    <source>
        <dbReference type="ARBA" id="ARBA00012213"/>
    </source>
</evidence>
<dbReference type="SUPFAM" id="SSF89562">
    <property type="entry name" value="RraA-like"/>
    <property type="match status" value="1"/>
</dbReference>
<dbReference type="InterPro" id="IPR036704">
    <property type="entry name" value="RraA/RraA-like_sf"/>
</dbReference>
<dbReference type="PANTHER" id="PTHR33254:SF4">
    <property type="entry name" value="4-HYDROXY-4-METHYL-2-OXOGLUTARATE ALDOLASE 3-RELATED"/>
    <property type="match status" value="1"/>
</dbReference>
<reference evidence="13 14" key="1">
    <citation type="submission" date="2024-10" db="EMBL/GenBank/DDBJ databases">
        <title>The Natural Products Discovery Center: Release of the First 8490 Sequenced Strains for Exploring Actinobacteria Biosynthetic Diversity.</title>
        <authorList>
            <person name="Kalkreuter E."/>
            <person name="Kautsar S.A."/>
            <person name="Yang D."/>
            <person name="Bader C.D."/>
            <person name="Teijaro C.N."/>
            <person name="Fluegel L."/>
            <person name="Davis C.M."/>
            <person name="Simpson J.R."/>
            <person name="Lauterbach L."/>
            <person name="Steele A.D."/>
            <person name="Gui C."/>
            <person name="Meng S."/>
            <person name="Li G."/>
            <person name="Viehrig K."/>
            <person name="Ye F."/>
            <person name="Su P."/>
            <person name="Kiefer A.F."/>
            <person name="Nichols A."/>
            <person name="Cepeda A.J."/>
            <person name="Yan W."/>
            <person name="Fan B."/>
            <person name="Jiang Y."/>
            <person name="Adhikari A."/>
            <person name="Zheng C.-J."/>
            <person name="Schuster L."/>
            <person name="Cowan T.M."/>
            <person name="Smanski M.J."/>
            <person name="Chevrette M.G."/>
            <person name="De Carvalho L.P.S."/>
            <person name="Shen B."/>
        </authorList>
    </citation>
    <scope>NUCLEOTIDE SEQUENCE [LARGE SCALE GENOMIC DNA]</scope>
    <source>
        <strain evidence="13 14">NPDC050545</strain>
    </source>
</reference>
<dbReference type="RefSeq" id="WP_397084757.1">
    <property type="nucleotide sequence ID" value="NZ_JBITGY010000006.1"/>
</dbReference>
<evidence type="ECO:0000256" key="2">
    <source>
        <dbReference type="ARBA" id="ARBA00001968"/>
    </source>
</evidence>